<dbReference type="PATRIC" id="fig|1307761.3.peg.3248"/>
<reference evidence="6 7" key="1">
    <citation type="journal article" date="2015" name="Stand. Genomic Sci.">
        <title>Complete genome sequence and description of Salinispira pacifica gen. nov., sp. nov., a novel spirochaete isolated form a hypersaline microbial mat.</title>
        <authorList>
            <person name="Ben Hania W."/>
            <person name="Joseph M."/>
            <person name="Schumann P."/>
            <person name="Bunk B."/>
            <person name="Fiebig A."/>
            <person name="Sproer C."/>
            <person name="Klenk H.P."/>
            <person name="Fardeau M.L."/>
            <person name="Spring S."/>
        </authorList>
    </citation>
    <scope>NUCLEOTIDE SEQUENCE [LARGE SCALE GENOMIC DNA]</scope>
    <source>
        <strain evidence="6 7">L21-RPul-D2</strain>
    </source>
</reference>
<dbReference type="UniPathway" id="UPA00121">
    <property type="reaction ID" value="UER00345"/>
</dbReference>
<dbReference type="InterPro" id="IPR045865">
    <property type="entry name" value="ACT-like_dom_sf"/>
</dbReference>
<dbReference type="InterPro" id="IPR041071">
    <property type="entry name" value="DAHP_snth_FXD"/>
</dbReference>
<dbReference type="EMBL" id="CP006939">
    <property type="protein sequence ID" value="AHC16599.1"/>
    <property type="molecule type" value="Genomic_DNA"/>
</dbReference>
<keyword evidence="2" id="KW-0584">Phenylalanine biosynthesis</keyword>
<evidence type="ECO:0000313" key="6">
    <source>
        <dbReference type="EMBL" id="AHC16599.1"/>
    </source>
</evidence>
<comment type="pathway">
    <text evidence="2">Amino-acid biosynthesis; L-phenylalanine biosynthesis; phenylpyruvate from prephenate: step 1/1.</text>
</comment>
<organism evidence="6 7">
    <name type="scientific">Salinispira pacifica</name>
    <dbReference type="NCBI Taxonomy" id="1307761"/>
    <lineage>
        <taxon>Bacteria</taxon>
        <taxon>Pseudomonadati</taxon>
        <taxon>Spirochaetota</taxon>
        <taxon>Spirochaetia</taxon>
        <taxon>Spirochaetales</taxon>
        <taxon>Spirochaetaceae</taxon>
        <taxon>Salinispira</taxon>
    </lineage>
</organism>
<evidence type="ECO:0000256" key="3">
    <source>
        <dbReference type="SAM" id="MobiDB-lite"/>
    </source>
</evidence>
<keyword evidence="1 6" id="KW-0808">Transferase</keyword>
<feature type="domain" description="Prephenate dehydratase" evidence="4">
    <location>
        <begin position="429"/>
        <end position="610"/>
    </location>
</feature>
<dbReference type="EC" id="4.2.1.51" evidence="2"/>
<dbReference type="AlphaFoldDB" id="V5WN41"/>
<dbReference type="PANTHER" id="PTHR43018">
    <property type="entry name" value="PHOSPHO-2-DEHYDRO-3-DEOXYHEPTONATE ALDOLASE"/>
    <property type="match status" value="1"/>
</dbReference>
<evidence type="ECO:0000259" key="4">
    <source>
        <dbReference type="PROSITE" id="PS51171"/>
    </source>
</evidence>
<dbReference type="NCBIfam" id="NF006421">
    <property type="entry name" value="PRK08673.1"/>
    <property type="match status" value="1"/>
</dbReference>
<sequence>MGDLLFLWRRPGRVCYASSMVIILHQHIHEDDKSRLRNYLQDHGYRVKEIIGEEETIFGAVGPAVLDIRDVEVQPGVQRVIPISKPYKLASRELKQQDTVVSIGSVRIGGGRIALIAGPCSVESREQIMETARTVRDAGAVMLRGGAYKPRTSPYSFQGLGSEGLKYLREAGDAYGLPVVSEIVSPQHVDDMLAFVDMFQIGARNMQNFELLKAVGQTGMPVLLKRGLSARIEEWLMAAEYLMAHGTDNVVLCERGIRTFETYTRNSLDLSSIPVVKKLSHLPVIVDPSHATGIRENVMPMAMAGVSAGADGLMVEVHPDPDHAKSDGAQSLYPQQFEKLARDIEALCPVLHRELERIPLRSYEILTGTSPGSGSVNRGALNRGGAAQDGSAQLGANQPGAGAGGQEDDTRASSADKPGPAGENLSAVPIAFQGEAGAYSEMALYRYFSPDIPSIRSIPCPDFKTAFTRVLAGEAAYAILPIENSLTGSIHENYDLLLQFPDIVISGEIKIRIQHSLMGLPGARPEDLEAVYSHPQGLAQCSRYLDGLKDCERRPFYDTAGAVAYVAREENPRYGAIANAAAAGVYGLEVLKEGIETNPNNYTRFVVIQREDQAGSAPAQKASLVFSTPDRPGALLSCMERLSSRKLNLSKLESRPIHGKPWEYMFYLDVDIDGREEDFRKALEDISEYSDDIRVLGVYGRG</sequence>
<evidence type="ECO:0000259" key="5">
    <source>
        <dbReference type="PROSITE" id="PS51671"/>
    </source>
</evidence>
<name>V5WN41_9SPIO</name>
<dbReference type="NCBIfam" id="NF008865">
    <property type="entry name" value="PRK11898.1"/>
    <property type="match status" value="1"/>
</dbReference>
<evidence type="ECO:0000313" key="7">
    <source>
        <dbReference type="Proteomes" id="UP000018680"/>
    </source>
</evidence>
<dbReference type="InterPro" id="IPR006268">
    <property type="entry name" value="DAHP_syn_2"/>
</dbReference>
<keyword evidence="7" id="KW-1185">Reference proteome</keyword>
<dbReference type="CDD" id="cd13631">
    <property type="entry name" value="PBP2_Ct-PDT_like"/>
    <property type="match status" value="1"/>
</dbReference>
<dbReference type="eggNOG" id="COG0077">
    <property type="taxonomic scope" value="Bacteria"/>
</dbReference>
<dbReference type="CDD" id="cd04905">
    <property type="entry name" value="ACT_CM-PDT"/>
    <property type="match status" value="1"/>
</dbReference>
<keyword evidence="2" id="KW-0456">Lyase</keyword>
<evidence type="ECO:0000256" key="1">
    <source>
        <dbReference type="ARBA" id="ARBA00022679"/>
    </source>
</evidence>
<comment type="catalytic activity">
    <reaction evidence="2">
        <text>prephenate + H(+) = 3-phenylpyruvate + CO2 + H2O</text>
        <dbReference type="Rhea" id="RHEA:21648"/>
        <dbReference type="ChEBI" id="CHEBI:15377"/>
        <dbReference type="ChEBI" id="CHEBI:15378"/>
        <dbReference type="ChEBI" id="CHEBI:16526"/>
        <dbReference type="ChEBI" id="CHEBI:18005"/>
        <dbReference type="ChEBI" id="CHEBI:29934"/>
        <dbReference type="EC" id="4.2.1.51"/>
    </reaction>
</comment>
<feature type="domain" description="ACT" evidence="5">
    <location>
        <begin position="623"/>
        <end position="700"/>
    </location>
</feature>
<gene>
    <name evidence="2" type="primary">pheA</name>
    <name evidence="6" type="ORF">L21SP2_3259</name>
</gene>
<dbReference type="Gene3D" id="3.40.190.10">
    <property type="entry name" value="Periplasmic binding protein-like II"/>
    <property type="match status" value="2"/>
</dbReference>
<protein>
    <recommendedName>
        <fullName evidence="2">Prephenate dehydratase</fullName>
        <shortName evidence="2">PDT</shortName>
        <ecNumber evidence="2">4.2.1.51</ecNumber>
    </recommendedName>
</protein>
<dbReference type="InterPro" id="IPR001086">
    <property type="entry name" value="Preph_deHydtase"/>
</dbReference>
<dbReference type="NCBIfam" id="TIGR01361">
    <property type="entry name" value="DAHP_synth_Bsub"/>
    <property type="match status" value="1"/>
</dbReference>
<dbReference type="Pfam" id="PF00793">
    <property type="entry name" value="DAHP_synth_1"/>
    <property type="match status" value="1"/>
</dbReference>
<dbReference type="Proteomes" id="UP000018680">
    <property type="component" value="Chromosome"/>
</dbReference>
<keyword evidence="2" id="KW-0057">Aromatic amino acid biosynthesis</keyword>
<dbReference type="InterPro" id="IPR006218">
    <property type="entry name" value="DAHP1/KDSA"/>
</dbReference>
<dbReference type="InterPro" id="IPR002912">
    <property type="entry name" value="ACT_dom"/>
</dbReference>
<dbReference type="PANTHER" id="PTHR43018:SF2">
    <property type="entry name" value="PHOSPHO-2-DEHYDRO-3-DEOXYHEPTONATE ALDOLASE"/>
    <property type="match status" value="1"/>
</dbReference>
<dbReference type="InterPro" id="IPR018528">
    <property type="entry name" value="Preph_deHydtase_CS"/>
</dbReference>
<dbReference type="Pfam" id="PF18152">
    <property type="entry name" value="DAHP_snth_FXD"/>
    <property type="match status" value="1"/>
</dbReference>
<dbReference type="Gene3D" id="3.20.20.70">
    <property type="entry name" value="Aldolase class I"/>
    <property type="match status" value="1"/>
</dbReference>
<dbReference type="Gene3D" id="3.30.70.260">
    <property type="match status" value="1"/>
</dbReference>
<dbReference type="GO" id="GO:0016832">
    <property type="term" value="F:aldehyde-lyase activity"/>
    <property type="evidence" value="ECO:0007669"/>
    <property type="project" value="InterPro"/>
</dbReference>
<dbReference type="GO" id="GO:0004664">
    <property type="term" value="F:prephenate dehydratase activity"/>
    <property type="evidence" value="ECO:0007669"/>
    <property type="project" value="UniProtKB-UniRule"/>
</dbReference>
<dbReference type="PROSITE" id="PS00858">
    <property type="entry name" value="PREPHENATE_DEHYDR_2"/>
    <property type="match status" value="1"/>
</dbReference>
<dbReference type="InterPro" id="IPR052899">
    <property type="entry name" value="Class-I_DAHP_synthase"/>
</dbReference>
<feature type="compositionally biased region" description="Polar residues" evidence="3">
    <location>
        <begin position="367"/>
        <end position="376"/>
    </location>
</feature>
<proteinExistence type="predicted"/>
<dbReference type="PROSITE" id="PS51671">
    <property type="entry name" value="ACT"/>
    <property type="match status" value="1"/>
</dbReference>
<evidence type="ECO:0000256" key="2">
    <source>
        <dbReference type="RuleBase" id="RU361254"/>
    </source>
</evidence>
<dbReference type="SUPFAM" id="SSF51569">
    <property type="entry name" value="Aldolase"/>
    <property type="match status" value="1"/>
</dbReference>
<keyword evidence="2" id="KW-0028">Amino-acid biosynthesis</keyword>
<dbReference type="GO" id="GO:0016740">
    <property type="term" value="F:transferase activity"/>
    <property type="evidence" value="ECO:0007669"/>
    <property type="project" value="UniProtKB-KW"/>
</dbReference>
<accession>V5WN41</accession>
<dbReference type="HOGENOM" id="CLU_028336_0_0_12"/>
<dbReference type="Gene3D" id="3.30.70.1140">
    <property type="entry name" value="Phospho-2-dehydro-3-deoxyheptonate aldolase, domain 1"/>
    <property type="match status" value="1"/>
</dbReference>
<dbReference type="GO" id="GO:0009094">
    <property type="term" value="P:L-phenylalanine biosynthetic process"/>
    <property type="evidence" value="ECO:0007669"/>
    <property type="project" value="UniProtKB-UniPathway"/>
</dbReference>
<dbReference type="STRING" id="1307761.L21SP2_3259"/>
<dbReference type="eggNOG" id="COG2876">
    <property type="taxonomic scope" value="Bacteria"/>
</dbReference>
<dbReference type="SUPFAM" id="SSF53850">
    <property type="entry name" value="Periplasmic binding protein-like II"/>
    <property type="match status" value="1"/>
</dbReference>
<dbReference type="PROSITE" id="PS51171">
    <property type="entry name" value="PREPHENATE_DEHYDR_3"/>
    <property type="match status" value="1"/>
</dbReference>
<dbReference type="KEGG" id="slr:L21SP2_3259"/>
<dbReference type="Pfam" id="PF00800">
    <property type="entry name" value="PDT"/>
    <property type="match status" value="1"/>
</dbReference>
<feature type="region of interest" description="Disordered" evidence="3">
    <location>
        <begin position="366"/>
        <end position="425"/>
    </location>
</feature>
<dbReference type="InterPro" id="IPR013785">
    <property type="entry name" value="Aldolase_TIM"/>
</dbReference>
<dbReference type="NCBIfam" id="NF009239">
    <property type="entry name" value="PRK12595.1"/>
    <property type="match status" value="1"/>
</dbReference>
<dbReference type="SUPFAM" id="SSF55021">
    <property type="entry name" value="ACT-like"/>
    <property type="match status" value="1"/>
</dbReference>